<evidence type="ECO:0000256" key="1">
    <source>
        <dbReference type="ARBA" id="ARBA00004167"/>
    </source>
</evidence>
<accession>A0A059ZMP8</accession>
<evidence type="ECO:0000256" key="3">
    <source>
        <dbReference type="ARBA" id="ARBA00022475"/>
    </source>
</evidence>
<evidence type="ECO:0000256" key="10">
    <source>
        <dbReference type="SAM" id="MobiDB-lite"/>
    </source>
</evidence>
<keyword evidence="6 9" id="KW-1133">Transmembrane helix</keyword>
<evidence type="ECO:0000256" key="6">
    <source>
        <dbReference type="ARBA" id="ARBA00022989"/>
    </source>
</evidence>
<dbReference type="KEGG" id="acz:Acaty_c0374"/>
<dbReference type="Gene3D" id="1.20.5.3310">
    <property type="match status" value="1"/>
</dbReference>
<evidence type="ECO:0000256" key="4">
    <source>
        <dbReference type="ARBA" id="ARBA00022692"/>
    </source>
</evidence>
<dbReference type="InterPro" id="IPR003369">
    <property type="entry name" value="TatA/B/E"/>
</dbReference>
<proteinExistence type="inferred from homology"/>
<evidence type="ECO:0000256" key="2">
    <source>
        <dbReference type="ARBA" id="ARBA00022448"/>
    </source>
</evidence>
<evidence type="ECO:0000256" key="9">
    <source>
        <dbReference type="HAMAP-Rule" id="MF_00237"/>
    </source>
</evidence>
<gene>
    <name evidence="9" type="primary">tatB</name>
    <name evidence="11" type="ORF">Acaty_c0374</name>
</gene>
<protein>
    <recommendedName>
        <fullName evidence="9">Sec-independent protein translocase protein TatB</fullName>
    </recommendedName>
</protein>
<name>A0A059ZMP8_ACICK</name>
<dbReference type="eggNOG" id="COG1826">
    <property type="taxonomic scope" value="Bacteria"/>
</dbReference>
<evidence type="ECO:0000256" key="5">
    <source>
        <dbReference type="ARBA" id="ARBA00022927"/>
    </source>
</evidence>
<dbReference type="GO" id="GO:0008320">
    <property type="term" value="F:protein transmembrane transporter activity"/>
    <property type="evidence" value="ECO:0007669"/>
    <property type="project" value="UniProtKB-UniRule"/>
</dbReference>
<dbReference type="EMBL" id="CP005986">
    <property type="protein sequence ID" value="AIA54264.1"/>
    <property type="molecule type" value="Genomic_DNA"/>
</dbReference>
<dbReference type="Pfam" id="PF02416">
    <property type="entry name" value="TatA_B_E"/>
    <property type="match status" value="1"/>
</dbReference>
<dbReference type="PRINTS" id="PR01506">
    <property type="entry name" value="TATBPROTEIN"/>
</dbReference>
<keyword evidence="4 9" id="KW-0812">Transmembrane</keyword>
<keyword evidence="2 9" id="KW-0813">Transport</keyword>
<dbReference type="PANTHER" id="PTHR33162">
    <property type="entry name" value="SEC-INDEPENDENT PROTEIN TRANSLOCASE PROTEIN TATA, CHLOROPLASTIC"/>
    <property type="match status" value="1"/>
</dbReference>
<dbReference type="GO" id="GO:0033281">
    <property type="term" value="C:TAT protein transport complex"/>
    <property type="evidence" value="ECO:0007669"/>
    <property type="project" value="UniProtKB-UniRule"/>
</dbReference>
<organism evidence="11 12">
    <name type="scientific">Acidithiobacillus caldus (strain ATCC 51756 / DSM 8584 / KU)</name>
    <dbReference type="NCBI Taxonomy" id="637389"/>
    <lineage>
        <taxon>Bacteria</taxon>
        <taxon>Pseudomonadati</taxon>
        <taxon>Pseudomonadota</taxon>
        <taxon>Acidithiobacillia</taxon>
        <taxon>Acidithiobacillales</taxon>
        <taxon>Acidithiobacillaceae</taxon>
        <taxon>Acidithiobacillus</taxon>
    </lineage>
</organism>
<dbReference type="AlphaFoldDB" id="A0A059ZMP8"/>
<dbReference type="HOGENOM" id="CLU_086034_1_1_6"/>
<evidence type="ECO:0000256" key="7">
    <source>
        <dbReference type="ARBA" id="ARBA00023010"/>
    </source>
</evidence>
<dbReference type="Proteomes" id="UP000005522">
    <property type="component" value="Chromosome"/>
</dbReference>
<comment type="function">
    <text evidence="9">Part of the twin-arginine translocation (Tat) system that transports large folded proteins containing a characteristic twin-arginine motif in their signal peptide across membranes. Together with TatC, TatB is part of a receptor directly interacting with Tat signal peptides. TatB may form an oligomeric binding site that transiently accommodates folded Tat precursor proteins before their translocation.</text>
</comment>
<evidence type="ECO:0000313" key="12">
    <source>
        <dbReference type="Proteomes" id="UP000005522"/>
    </source>
</evidence>
<keyword evidence="8 9" id="KW-0472">Membrane</keyword>
<dbReference type="PANTHER" id="PTHR33162:SF1">
    <property type="entry name" value="SEC-INDEPENDENT PROTEIN TRANSLOCASE PROTEIN TATA, CHLOROPLASTIC"/>
    <property type="match status" value="1"/>
</dbReference>
<keyword evidence="5 9" id="KW-0653">Protein transport</keyword>
<keyword evidence="7 9" id="KW-0811">Translocation</keyword>
<dbReference type="NCBIfam" id="TIGR01410">
    <property type="entry name" value="tatB"/>
    <property type="match status" value="1"/>
</dbReference>
<dbReference type="RefSeq" id="WP_004870429.1">
    <property type="nucleotide sequence ID" value="NZ_CP005986.1"/>
</dbReference>
<evidence type="ECO:0000256" key="8">
    <source>
        <dbReference type="ARBA" id="ARBA00023136"/>
    </source>
</evidence>
<dbReference type="GeneID" id="92930391"/>
<reference evidence="11 12" key="1">
    <citation type="journal article" date="2009" name="J. Bacteriol.">
        <title>Draft genome sequence of the extremely acidophilic bacterium Acidithiobacillus caldus ATCC 51756 reveals metabolic versatility in the genus Acidithiobacillus.</title>
        <authorList>
            <person name="Valdes J."/>
            <person name="Quatrini R."/>
            <person name="Hallberg K."/>
            <person name="Dopson M."/>
            <person name="Valenzuela P.D."/>
            <person name="Holmes D.S."/>
        </authorList>
    </citation>
    <scope>NUCLEOTIDE SEQUENCE [LARGE SCALE GENOMIC DNA]</scope>
    <source>
        <strain evidence="12">ATCC 51756 / DSM 8584 / KU</strain>
    </source>
</reference>
<comment type="similarity">
    <text evidence="9">Belongs to the TatB family.</text>
</comment>
<dbReference type="InterPro" id="IPR018448">
    <property type="entry name" value="TatB"/>
</dbReference>
<dbReference type="GO" id="GO:0043953">
    <property type="term" value="P:protein transport by the Tat complex"/>
    <property type="evidence" value="ECO:0007669"/>
    <property type="project" value="UniProtKB-UniRule"/>
</dbReference>
<feature type="region of interest" description="Disordered" evidence="10">
    <location>
        <begin position="70"/>
        <end position="121"/>
    </location>
</feature>
<comment type="subunit">
    <text evidence="9">The Tat system comprises two distinct complexes: a TatABC complex, containing multiple copies of TatA, TatB and TatC subunits, and a separate TatA complex, containing only TatA subunits. Substrates initially bind to the TatABC complex, which probably triggers association of the separate TatA complex to form the active translocon.</text>
</comment>
<keyword evidence="3 9" id="KW-1003">Cell membrane</keyword>
<comment type="subcellular location">
    <subcellularLocation>
        <location evidence="9">Cell membrane</location>
        <topology evidence="9">Single-pass membrane protein</topology>
    </subcellularLocation>
    <subcellularLocation>
        <location evidence="1">Membrane</location>
        <topology evidence="1">Single-pass membrane protein</topology>
    </subcellularLocation>
</comment>
<evidence type="ECO:0000313" key="11">
    <source>
        <dbReference type="EMBL" id="AIA54264.1"/>
    </source>
</evidence>
<dbReference type="HAMAP" id="MF_00237">
    <property type="entry name" value="TatB"/>
    <property type="match status" value="1"/>
</dbReference>
<sequence length="121" mass="13376">MFDFSFGELALLAIIALLVVGPERLPELARKAGRWYGALRRTVDHARSEVEQQLLLDELRQEARKLREYADTELLPADPTQSAAPAEEPRTDATTRAAAEDGQVVQAQPSETKPHPAKQSS</sequence>